<reference evidence="2" key="1">
    <citation type="submission" date="2021-02" db="EMBL/GenBank/DDBJ databases">
        <title>Draft genome sequence of Microbispora sp. RL4-1S isolated from rice leaves in Thailand.</title>
        <authorList>
            <person name="Muangham S."/>
            <person name="Duangmal K."/>
        </authorList>
    </citation>
    <scope>NUCLEOTIDE SEQUENCE</scope>
    <source>
        <strain evidence="2">RL4-1S</strain>
    </source>
</reference>
<dbReference type="EMBL" id="JAFCNB010000005">
    <property type="protein sequence ID" value="MBP2704440.1"/>
    <property type="molecule type" value="Genomic_DNA"/>
</dbReference>
<protein>
    <submittedName>
        <fullName evidence="2">Uncharacterized protein</fullName>
    </submittedName>
</protein>
<sequence length="62" mass="6606">MKLRVTIVALSVLMLVGHAFRGEAVLAAMWFASFAINAVVLVADIRVARAVKPVEAERGAAQ</sequence>
<dbReference type="Proteomes" id="UP000674234">
    <property type="component" value="Unassembled WGS sequence"/>
</dbReference>
<dbReference type="AlphaFoldDB" id="A0A941AHT3"/>
<comment type="caution">
    <text evidence="2">The sequence shown here is derived from an EMBL/GenBank/DDBJ whole genome shotgun (WGS) entry which is preliminary data.</text>
</comment>
<evidence type="ECO:0000313" key="2">
    <source>
        <dbReference type="EMBL" id="MBP2704440.1"/>
    </source>
</evidence>
<keyword evidence="1" id="KW-1133">Transmembrane helix</keyword>
<evidence type="ECO:0000256" key="1">
    <source>
        <dbReference type="SAM" id="Phobius"/>
    </source>
</evidence>
<proteinExistence type="predicted"/>
<feature type="transmembrane region" description="Helical" evidence="1">
    <location>
        <begin position="29"/>
        <end position="48"/>
    </location>
</feature>
<accession>A0A941AHT3</accession>
<keyword evidence="3" id="KW-1185">Reference proteome</keyword>
<name>A0A941AHT3_9ACTN</name>
<keyword evidence="1" id="KW-0812">Transmembrane</keyword>
<evidence type="ECO:0000313" key="3">
    <source>
        <dbReference type="Proteomes" id="UP000674234"/>
    </source>
</evidence>
<keyword evidence="1" id="KW-0472">Membrane</keyword>
<dbReference type="RefSeq" id="WP_210155745.1">
    <property type="nucleotide sequence ID" value="NZ_JAFCNB010000005.1"/>
</dbReference>
<gene>
    <name evidence="2" type="ORF">JOL79_11505</name>
</gene>
<organism evidence="2 3">
    <name type="scientific">Microbispora oryzae</name>
    <dbReference type="NCBI Taxonomy" id="2806554"/>
    <lineage>
        <taxon>Bacteria</taxon>
        <taxon>Bacillati</taxon>
        <taxon>Actinomycetota</taxon>
        <taxon>Actinomycetes</taxon>
        <taxon>Streptosporangiales</taxon>
        <taxon>Streptosporangiaceae</taxon>
        <taxon>Microbispora</taxon>
    </lineage>
</organism>